<accession>A0A8J3R4X1</accession>
<name>A0A8J3R4X1_9ACTN</name>
<evidence type="ECO:0000313" key="2">
    <source>
        <dbReference type="Proteomes" id="UP000642748"/>
    </source>
</evidence>
<dbReference type="Proteomes" id="UP000642748">
    <property type="component" value="Unassembled WGS sequence"/>
</dbReference>
<proteinExistence type="predicted"/>
<protein>
    <submittedName>
        <fullName evidence="1">Uncharacterized protein</fullName>
    </submittedName>
</protein>
<comment type="caution">
    <text evidence="1">The sequence shown here is derived from an EMBL/GenBank/DDBJ whole genome shotgun (WGS) entry which is preliminary data.</text>
</comment>
<dbReference type="AlphaFoldDB" id="A0A8J3R4X1"/>
<sequence length="143" mass="15000">MLDIKPISALVQLPGEGFEQPRTQPTAAIPGMNVELVDHVVGAPAPALADPDELPVGLGDDHQTIGHGRADLRLVPPAADLFISGRSADQGRVVRSNVCLAESADGRDIVVPSVSHDRFVFRRHRTLPQPGPTDGVGVGIPTA</sequence>
<evidence type="ECO:0000313" key="1">
    <source>
        <dbReference type="EMBL" id="GIH21380.1"/>
    </source>
</evidence>
<organism evidence="1 2">
    <name type="scientific">Rugosimonospora africana</name>
    <dbReference type="NCBI Taxonomy" id="556532"/>
    <lineage>
        <taxon>Bacteria</taxon>
        <taxon>Bacillati</taxon>
        <taxon>Actinomycetota</taxon>
        <taxon>Actinomycetes</taxon>
        <taxon>Micromonosporales</taxon>
        <taxon>Micromonosporaceae</taxon>
        <taxon>Rugosimonospora</taxon>
    </lineage>
</organism>
<gene>
    <name evidence="1" type="ORF">Raf01_95520</name>
</gene>
<dbReference type="EMBL" id="BONZ01000126">
    <property type="protein sequence ID" value="GIH21380.1"/>
    <property type="molecule type" value="Genomic_DNA"/>
</dbReference>
<keyword evidence="2" id="KW-1185">Reference proteome</keyword>
<reference evidence="1" key="1">
    <citation type="submission" date="2021-01" db="EMBL/GenBank/DDBJ databases">
        <title>Whole genome shotgun sequence of Rugosimonospora africana NBRC 104875.</title>
        <authorList>
            <person name="Komaki H."/>
            <person name="Tamura T."/>
        </authorList>
    </citation>
    <scope>NUCLEOTIDE SEQUENCE</scope>
    <source>
        <strain evidence="1">NBRC 104875</strain>
    </source>
</reference>